<name>A0A1Y1WK95_9FUNG</name>
<dbReference type="OrthoDB" id="5596061at2759"/>
<reference evidence="2 3" key="1">
    <citation type="submission" date="2016-07" db="EMBL/GenBank/DDBJ databases">
        <title>Pervasive Adenine N6-methylation of Active Genes in Fungi.</title>
        <authorList>
            <consortium name="DOE Joint Genome Institute"/>
            <person name="Mondo S.J."/>
            <person name="Dannebaum R.O."/>
            <person name="Kuo R.C."/>
            <person name="Labutti K."/>
            <person name="Haridas S."/>
            <person name="Kuo A."/>
            <person name="Salamov A."/>
            <person name="Ahrendt S.R."/>
            <person name="Lipzen A."/>
            <person name="Sullivan W."/>
            <person name="Andreopoulos W.B."/>
            <person name="Clum A."/>
            <person name="Lindquist E."/>
            <person name="Daum C."/>
            <person name="Ramamoorthy G.K."/>
            <person name="Gryganskyi A."/>
            <person name="Culley D."/>
            <person name="Magnuson J.K."/>
            <person name="James T.Y."/>
            <person name="O'Malley M.A."/>
            <person name="Stajich J.E."/>
            <person name="Spatafora J.W."/>
            <person name="Visel A."/>
            <person name="Grigoriev I.V."/>
        </authorList>
    </citation>
    <scope>NUCLEOTIDE SEQUENCE [LARGE SCALE GENOMIC DNA]</scope>
    <source>
        <strain evidence="2 3">ATCC 12442</strain>
    </source>
</reference>
<comment type="caution">
    <text evidence="2">The sequence shown here is derived from an EMBL/GenBank/DDBJ whole genome shotgun (WGS) entry which is preliminary data.</text>
</comment>
<keyword evidence="3" id="KW-1185">Reference proteome</keyword>
<feature type="region of interest" description="Disordered" evidence="1">
    <location>
        <begin position="88"/>
        <end position="206"/>
    </location>
</feature>
<feature type="region of interest" description="Disordered" evidence="1">
    <location>
        <begin position="301"/>
        <end position="321"/>
    </location>
</feature>
<accession>A0A1Y1WK95</accession>
<feature type="compositionally biased region" description="Low complexity" evidence="1">
    <location>
        <begin position="182"/>
        <end position="192"/>
    </location>
</feature>
<feature type="compositionally biased region" description="Basic and acidic residues" evidence="1">
    <location>
        <begin position="125"/>
        <end position="150"/>
    </location>
</feature>
<dbReference type="AlphaFoldDB" id="A0A1Y1WK95"/>
<feature type="compositionally biased region" description="Polar residues" evidence="1">
    <location>
        <begin position="1"/>
        <end position="10"/>
    </location>
</feature>
<evidence type="ECO:0000313" key="2">
    <source>
        <dbReference type="EMBL" id="ORX73902.1"/>
    </source>
</evidence>
<dbReference type="Proteomes" id="UP000193922">
    <property type="component" value="Unassembled WGS sequence"/>
</dbReference>
<protein>
    <submittedName>
        <fullName evidence="2">Uncharacterized protein</fullName>
    </submittedName>
</protein>
<sequence length="380" mass="42250">MPAQQPSSAPVPTEGQVPETVDEMHQDAESPQFAMPVLGESPVEESHMAGPYTVSRLHRRLSMQMMRRERERQERQIERARRNLVEAAGFGRTRAPRSALKNALQKPEPERAHADEIARTPAEFPELKDQKAKPKEALKETQKEPQKEPPSRIPAYRAPPAARAANVRPLSSFGRPPPANNSSIPRAPRARPTSPPGSTADSSKPNVFLRLARRLNRAKDVQPAPALGTMPRKMNLLLPAAAQYMQHPRRPAMPQVQVFRARPTDAPMRRHSHVEDDFVILDHDAADEQPARRRAATVARPPLNGRYGNVQPLRQPEPPARASSIIPSITRRLGLGFPFGQRPTDNRSTASMDIGRSERAPIPEAFEAVHVSSSSSFDFD</sequence>
<dbReference type="GeneID" id="63808529"/>
<organism evidence="2 3">
    <name type="scientific">Linderina pennispora</name>
    <dbReference type="NCBI Taxonomy" id="61395"/>
    <lineage>
        <taxon>Eukaryota</taxon>
        <taxon>Fungi</taxon>
        <taxon>Fungi incertae sedis</taxon>
        <taxon>Zoopagomycota</taxon>
        <taxon>Kickxellomycotina</taxon>
        <taxon>Kickxellomycetes</taxon>
        <taxon>Kickxellales</taxon>
        <taxon>Kickxellaceae</taxon>
        <taxon>Linderina</taxon>
    </lineage>
</organism>
<feature type="compositionally biased region" description="Low complexity" evidence="1">
    <location>
        <begin position="153"/>
        <end position="169"/>
    </location>
</feature>
<feature type="compositionally biased region" description="Basic and acidic residues" evidence="1">
    <location>
        <begin position="107"/>
        <end position="118"/>
    </location>
</feature>
<evidence type="ECO:0000256" key="1">
    <source>
        <dbReference type="SAM" id="MobiDB-lite"/>
    </source>
</evidence>
<evidence type="ECO:0000313" key="3">
    <source>
        <dbReference type="Proteomes" id="UP000193922"/>
    </source>
</evidence>
<dbReference type="RefSeq" id="XP_040747113.1">
    <property type="nucleotide sequence ID" value="XM_040891881.1"/>
</dbReference>
<gene>
    <name evidence="2" type="ORF">DL89DRAFT_6172</name>
</gene>
<proteinExistence type="predicted"/>
<dbReference type="EMBL" id="MCFD01000001">
    <property type="protein sequence ID" value="ORX73902.1"/>
    <property type="molecule type" value="Genomic_DNA"/>
</dbReference>
<feature type="region of interest" description="Disordered" evidence="1">
    <location>
        <begin position="1"/>
        <end position="26"/>
    </location>
</feature>